<dbReference type="AlphaFoldDB" id="A0A6A4PUN1"/>
<organism evidence="2 3">
    <name type="scientific">Lupinus albus</name>
    <name type="common">White lupine</name>
    <name type="synonym">Lupinus termis</name>
    <dbReference type="NCBI Taxonomy" id="3870"/>
    <lineage>
        <taxon>Eukaryota</taxon>
        <taxon>Viridiplantae</taxon>
        <taxon>Streptophyta</taxon>
        <taxon>Embryophyta</taxon>
        <taxon>Tracheophyta</taxon>
        <taxon>Spermatophyta</taxon>
        <taxon>Magnoliopsida</taxon>
        <taxon>eudicotyledons</taxon>
        <taxon>Gunneridae</taxon>
        <taxon>Pentapetalae</taxon>
        <taxon>rosids</taxon>
        <taxon>fabids</taxon>
        <taxon>Fabales</taxon>
        <taxon>Fabaceae</taxon>
        <taxon>Papilionoideae</taxon>
        <taxon>50 kb inversion clade</taxon>
        <taxon>genistoids sensu lato</taxon>
        <taxon>core genistoids</taxon>
        <taxon>Genisteae</taxon>
        <taxon>Lupinus</taxon>
    </lineage>
</organism>
<evidence type="ECO:0000313" key="2">
    <source>
        <dbReference type="EMBL" id="KAE9605401.1"/>
    </source>
</evidence>
<accession>A0A6A4PUN1</accession>
<feature type="chain" id="PRO_5025648359" evidence="1">
    <location>
        <begin position="22"/>
        <end position="45"/>
    </location>
</feature>
<reference evidence="3" key="1">
    <citation type="journal article" date="2020" name="Nat. Commun.">
        <title>Genome sequence of the cluster root forming white lupin.</title>
        <authorList>
            <person name="Hufnagel B."/>
            <person name="Marques A."/>
            <person name="Soriano A."/>
            <person name="Marques L."/>
            <person name="Divol F."/>
            <person name="Doumas P."/>
            <person name="Sallet E."/>
            <person name="Mancinotti D."/>
            <person name="Carrere S."/>
            <person name="Marande W."/>
            <person name="Arribat S."/>
            <person name="Keller J."/>
            <person name="Huneau C."/>
            <person name="Blein T."/>
            <person name="Aime D."/>
            <person name="Laguerre M."/>
            <person name="Taylor J."/>
            <person name="Schubert V."/>
            <person name="Nelson M."/>
            <person name="Geu-Flores F."/>
            <person name="Crespi M."/>
            <person name="Gallardo-Guerrero K."/>
            <person name="Delaux P.-M."/>
            <person name="Salse J."/>
            <person name="Berges H."/>
            <person name="Guyot R."/>
            <person name="Gouzy J."/>
            <person name="Peret B."/>
        </authorList>
    </citation>
    <scope>NUCLEOTIDE SEQUENCE [LARGE SCALE GENOMIC DNA]</scope>
    <source>
        <strain evidence="3">cv. Amiga</strain>
    </source>
</reference>
<evidence type="ECO:0000256" key="1">
    <source>
        <dbReference type="SAM" id="SignalP"/>
    </source>
</evidence>
<protein>
    <submittedName>
        <fullName evidence="2">Uncharacterized protein</fullName>
    </submittedName>
</protein>
<name>A0A6A4PUN1_LUPAL</name>
<proteinExistence type="predicted"/>
<keyword evidence="1" id="KW-0732">Signal</keyword>
<gene>
    <name evidence="2" type="ORF">Lalb_Chr10g0096931</name>
</gene>
<evidence type="ECO:0000313" key="3">
    <source>
        <dbReference type="Proteomes" id="UP000447434"/>
    </source>
</evidence>
<dbReference type="Proteomes" id="UP000447434">
    <property type="component" value="Chromosome 10"/>
</dbReference>
<sequence length="45" mass="5207">MGTALEYLLLRLLAFCKIRWASSSSSLVNFPNRLMYKLGVQKHFC</sequence>
<feature type="signal peptide" evidence="1">
    <location>
        <begin position="1"/>
        <end position="21"/>
    </location>
</feature>
<comment type="caution">
    <text evidence="2">The sequence shown here is derived from an EMBL/GenBank/DDBJ whole genome shotgun (WGS) entry which is preliminary data.</text>
</comment>
<keyword evidence="3" id="KW-1185">Reference proteome</keyword>
<dbReference type="EMBL" id="WOCE01000010">
    <property type="protein sequence ID" value="KAE9605401.1"/>
    <property type="molecule type" value="Genomic_DNA"/>
</dbReference>